<dbReference type="HOGENOM" id="CLU_737305_0_0_0"/>
<comment type="caution">
    <text evidence="1">The sequence shown here is derived from an EMBL/GenBank/DDBJ whole genome shotgun (WGS) entry which is preliminary data.</text>
</comment>
<organism evidence="1 2">
    <name type="scientific">Leptotrichia hofstadii F0254</name>
    <dbReference type="NCBI Taxonomy" id="634994"/>
    <lineage>
        <taxon>Bacteria</taxon>
        <taxon>Fusobacteriati</taxon>
        <taxon>Fusobacteriota</taxon>
        <taxon>Fusobacteriia</taxon>
        <taxon>Fusobacteriales</taxon>
        <taxon>Leptotrichiaceae</taxon>
        <taxon>Leptotrichia</taxon>
    </lineage>
</organism>
<dbReference type="Proteomes" id="UP000006233">
    <property type="component" value="Unassembled WGS sequence"/>
</dbReference>
<evidence type="ECO:0000313" key="2">
    <source>
        <dbReference type="Proteomes" id="UP000006233"/>
    </source>
</evidence>
<dbReference type="AlphaFoldDB" id="C9MUY8"/>
<protein>
    <submittedName>
        <fullName evidence="1">Uncharacterized protein</fullName>
    </submittedName>
</protein>
<dbReference type="EMBL" id="ACVB02000006">
    <property type="protein sequence ID" value="EEX75758.1"/>
    <property type="molecule type" value="Genomic_DNA"/>
</dbReference>
<sequence>MREKFLKGASFMKKYILKMMMLSMMVIMVACVKNGDKDAKMENKKQNESESIAEKPKNQYVIDKGKVYYDGKVVKGAKAGTFGWIEGTWYGKDENNVYFEGKKVGKLEGKPIERINNYLVKSGNTLYYFYWKIDNLKNSKMEIIANKEDGVEYYIKDGKNIYFLERNINFPEFDGKLILLRNIDYNTFEVINKKYFRYVKDKTGIYYVANGKADELKGLDKNSFKIIDFVFSADKNRVYYRGIKLEKILSNGFEVVGNVYDVSYYLKDRDKVYFLNEISELSVVEKADSKTFSLIDDLYSKDKNNIFCDGKILEGADVKSFKVFYDSDVETAKDSKHGYDNCYSVR</sequence>
<dbReference type="InterPro" id="IPR027375">
    <property type="entry name" value="DKNYY"/>
</dbReference>
<dbReference type="STRING" id="634994.GCWU000323_00358"/>
<proteinExistence type="predicted"/>
<dbReference type="PROSITE" id="PS51257">
    <property type="entry name" value="PROKAR_LIPOPROTEIN"/>
    <property type="match status" value="1"/>
</dbReference>
<dbReference type="eggNOG" id="COG0515">
    <property type="taxonomic scope" value="Bacteria"/>
</dbReference>
<dbReference type="Pfam" id="PF13644">
    <property type="entry name" value="DKNYY"/>
    <property type="match status" value="1"/>
</dbReference>
<evidence type="ECO:0000313" key="1">
    <source>
        <dbReference type="EMBL" id="EEX75758.1"/>
    </source>
</evidence>
<accession>C9MUY8</accession>
<gene>
    <name evidence="1" type="ORF">GCWU000323_00358</name>
</gene>
<name>C9MUY8_9FUSO</name>
<reference evidence="1 2" key="1">
    <citation type="submission" date="2009-09" db="EMBL/GenBank/DDBJ databases">
        <authorList>
            <person name="Weinstock G."/>
            <person name="Sodergren E."/>
            <person name="Clifton S."/>
            <person name="Fulton L."/>
            <person name="Fulton B."/>
            <person name="Courtney L."/>
            <person name="Fronick C."/>
            <person name="Harrison M."/>
            <person name="Strong C."/>
            <person name="Farmer C."/>
            <person name="Delahaunty K."/>
            <person name="Markovic C."/>
            <person name="Hall O."/>
            <person name="Minx P."/>
            <person name="Tomlinson C."/>
            <person name="Mitreva M."/>
            <person name="Nelson J."/>
            <person name="Hou S."/>
            <person name="Wollam A."/>
            <person name="Pepin K.H."/>
            <person name="Johnson M."/>
            <person name="Bhonagiri V."/>
            <person name="Nash W.E."/>
            <person name="Warren W."/>
            <person name="Chinwalla A."/>
            <person name="Mardis E.R."/>
            <person name="Wilson R.K."/>
        </authorList>
    </citation>
    <scope>NUCLEOTIDE SEQUENCE [LARGE SCALE GENOMIC DNA]</scope>
    <source>
        <strain evidence="1 2">F0254</strain>
    </source>
</reference>